<evidence type="ECO:0000256" key="1">
    <source>
        <dbReference type="SAM" id="MobiDB-lite"/>
    </source>
</evidence>
<dbReference type="EMBL" id="CP109114">
    <property type="protein sequence ID" value="WSC11489.1"/>
    <property type="molecule type" value="Genomic_DNA"/>
</dbReference>
<evidence type="ECO:0000313" key="3">
    <source>
        <dbReference type="EMBL" id="WSC17622.1"/>
    </source>
</evidence>
<evidence type="ECO:0000313" key="4">
    <source>
        <dbReference type="Proteomes" id="UP001330827"/>
    </source>
</evidence>
<evidence type="ECO:0008006" key="5">
    <source>
        <dbReference type="Google" id="ProtNLM"/>
    </source>
</evidence>
<accession>A0ABZ1FWZ0</accession>
<feature type="compositionally biased region" description="Polar residues" evidence="1">
    <location>
        <begin position="54"/>
        <end position="65"/>
    </location>
</feature>
<keyword evidence="4" id="KW-1185">Reference proteome</keyword>
<reference evidence="2 4" key="1">
    <citation type="submission" date="2022-10" db="EMBL/GenBank/DDBJ databases">
        <title>The complete genomes of actinobacterial strains from the NBC collection.</title>
        <authorList>
            <person name="Joergensen T.S."/>
            <person name="Alvarez Arevalo M."/>
            <person name="Sterndorff E.B."/>
            <person name="Faurdal D."/>
            <person name="Vuksanovic O."/>
            <person name="Mourched A.-S."/>
            <person name="Charusanti P."/>
            <person name="Shaw S."/>
            <person name="Blin K."/>
            <person name="Weber T."/>
        </authorList>
    </citation>
    <scope>NUCLEOTIDE SEQUENCE [LARGE SCALE GENOMIC DNA]</scope>
    <source>
        <strain evidence="2 4">NBC 01769</strain>
    </source>
</reference>
<dbReference type="RefSeq" id="WP_326589341.1">
    <property type="nucleotide sequence ID" value="NZ_CP109114.1"/>
</dbReference>
<sequence length="250" mass="26145">MTEMASTTSTERSDSRRVGLAFLSAGLLLPLALSACSSGAGAHTVKDSARAPQSALSQGTATGSSDAADHKVLLDGALNRTYAAPDLAAFAEQSGAVNVISGTVTATRPLVTEPATTVETILTVSVEEQREAGAPTTVEVREQGGIVTVAQVRTDFEDKLKRKLTAKELAETVDYQFNGVEHARVGDRVLVVVGDDTSVQKEGAYVSLARLVQKDVAGPTSRSAATKFTWPGEAPNPAWEKSVDANSLME</sequence>
<proteinExistence type="predicted"/>
<feature type="region of interest" description="Disordered" evidence="1">
    <location>
        <begin position="222"/>
        <end position="250"/>
    </location>
</feature>
<feature type="region of interest" description="Disordered" evidence="1">
    <location>
        <begin position="47"/>
        <end position="66"/>
    </location>
</feature>
<gene>
    <name evidence="2" type="ORF">OIE64_00380</name>
    <name evidence="3" type="ORF">OIE64_35660</name>
</gene>
<evidence type="ECO:0000313" key="2">
    <source>
        <dbReference type="EMBL" id="WSC11489.1"/>
    </source>
</evidence>
<protein>
    <recommendedName>
        <fullName evidence="5">Lipoprotein</fullName>
    </recommendedName>
</protein>
<dbReference type="EMBL" id="CP109114">
    <property type="protein sequence ID" value="WSC17622.1"/>
    <property type="molecule type" value="Genomic_DNA"/>
</dbReference>
<dbReference type="Proteomes" id="UP001330827">
    <property type="component" value="Chromosome"/>
</dbReference>
<name>A0ABZ1FWZ0_9ACTN</name>
<organism evidence="2 4">
    <name type="scientific">Streptomyces brevispora</name>
    <dbReference type="NCBI Taxonomy" id="887462"/>
    <lineage>
        <taxon>Bacteria</taxon>
        <taxon>Bacillati</taxon>
        <taxon>Actinomycetota</taxon>
        <taxon>Actinomycetes</taxon>
        <taxon>Kitasatosporales</taxon>
        <taxon>Streptomycetaceae</taxon>
        <taxon>Streptomyces</taxon>
    </lineage>
</organism>